<dbReference type="Gene3D" id="3.30.565.10">
    <property type="entry name" value="Histidine kinase-like ATPase, C-terminal domain"/>
    <property type="match status" value="1"/>
</dbReference>
<reference evidence="6 7" key="1">
    <citation type="submission" date="2020-08" db="EMBL/GenBank/DDBJ databases">
        <title>Sequencing the genomes of 1000 actinobacteria strains.</title>
        <authorList>
            <person name="Klenk H.-P."/>
        </authorList>
    </citation>
    <scope>NUCLEOTIDE SEQUENCE [LARGE SCALE GENOMIC DNA]</scope>
    <source>
        <strain evidence="6 7">DSM 45298</strain>
    </source>
</reference>
<dbReference type="Gene3D" id="1.20.5.1930">
    <property type="match status" value="1"/>
</dbReference>
<dbReference type="PANTHER" id="PTHR24421:SF62">
    <property type="entry name" value="SENSORY TRANSDUCTION HISTIDINE KINASE"/>
    <property type="match status" value="1"/>
</dbReference>
<evidence type="ECO:0000256" key="4">
    <source>
        <dbReference type="SAM" id="Phobius"/>
    </source>
</evidence>
<dbReference type="CDD" id="cd16917">
    <property type="entry name" value="HATPase_UhpB-NarQ-NarX-like"/>
    <property type="match status" value="1"/>
</dbReference>
<keyword evidence="4" id="KW-0812">Transmembrane</keyword>
<accession>A0A840F5K1</accession>
<evidence type="ECO:0000256" key="1">
    <source>
        <dbReference type="ARBA" id="ARBA00022679"/>
    </source>
</evidence>
<evidence type="ECO:0000313" key="6">
    <source>
        <dbReference type="EMBL" id="MBB4137698.1"/>
    </source>
</evidence>
<dbReference type="InterPro" id="IPR011712">
    <property type="entry name" value="Sig_transdc_His_kin_sub3_dim/P"/>
</dbReference>
<dbReference type="InterPro" id="IPR003594">
    <property type="entry name" value="HATPase_dom"/>
</dbReference>
<feature type="transmembrane region" description="Helical" evidence="4">
    <location>
        <begin position="12"/>
        <end position="35"/>
    </location>
</feature>
<keyword evidence="7" id="KW-1185">Reference proteome</keyword>
<feature type="transmembrane region" description="Helical" evidence="4">
    <location>
        <begin position="103"/>
        <end position="130"/>
    </location>
</feature>
<organism evidence="6 7">
    <name type="scientific">Gordonia humi</name>
    <dbReference type="NCBI Taxonomy" id="686429"/>
    <lineage>
        <taxon>Bacteria</taxon>
        <taxon>Bacillati</taxon>
        <taxon>Actinomycetota</taxon>
        <taxon>Actinomycetes</taxon>
        <taxon>Mycobacteriales</taxon>
        <taxon>Gordoniaceae</taxon>
        <taxon>Gordonia</taxon>
    </lineage>
</organism>
<dbReference type="SMART" id="SM00387">
    <property type="entry name" value="HATPase_c"/>
    <property type="match status" value="1"/>
</dbReference>
<name>A0A840F5K1_9ACTN</name>
<dbReference type="AlphaFoldDB" id="A0A840F5K1"/>
<feature type="transmembrane region" description="Helical" evidence="4">
    <location>
        <begin position="41"/>
        <end position="60"/>
    </location>
</feature>
<dbReference type="SUPFAM" id="SSF55874">
    <property type="entry name" value="ATPase domain of HSP90 chaperone/DNA topoisomerase II/histidine kinase"/>
    <property type="match status" value="1"/>
</dbReference>
<keyword evidence="4" id="KW-1133">Transmembrane helix</keyword>
<feature type="transmembrane region" description="Helical" evidence="4">
    <location>
        <begin position="72"/>
        <end position="91"/>
    </location>
</feature>
<feature type="domain" description="Histidine kinase" evidence="5">
    <location>
        <begin position="298"/>
        <end position="391"/>
    </location>
</feature>
<dbReference type="GO" id="GO:0000155">
    <property type="term" value="F:phosphorelay sensor kinase activity"/>
    <property type="evidence" value="ECO:0007669"/>
    <property type="project" value="InterPro"/>
</dbReference>
<gene>
    <name evidence="6" type="ORF">BKA16_004250</name>
</gene>
<keyword evidence="4" id="KW-0472">Membrane</keyword>
<dbReference type="InterPro" id="IPR005467">
    <property type="entry name" value="His_kinase_dom"/>
</dbReference>
<dbReference type="PANTHER" id="PTHR24421">
    <property type="entry name" value="NITRATE/NITRITE SENSOR PROTEIN NARX-RELATED"/>
    <property type="match status" value="1"/>
</dbReference>
<keyword evidence="2 6" id="KW-0418">Kinase</keyword>
<evidence type="ECO:0000259" key="5">
    <source>
        <dbReference type="PROSITE" id="PS50109"/>
    </source>
</evidence>
<dbReference type="GO" id="GO:0016020">
    <property type="term" value="C:membrane"/>
    <property type="evidence" value="ECO:0007669"/>
    <property type="project" value="InterPro"/>
</dbReference>
<protein>
    <submittedName>
        <fullName evidence="6">Signal transduction histidine kinase</fullName>
    </submittedName>
</protein>
<comment type="caution">
    <text evidence="6">The sequence shown here is derived from an EMBL/GenBank/DDBJ whole genome shotgun (WGS) entry which is preliminary data.</text>
</comment>
<dbReference type="InterPro" id="IPR017205">
    <property type="entry name" value="Sig_transdc_His_kinase_ChrS"/>
</dbReference>
<feature type="transmembrane region" description="Helical" evidence="4">
    <location>
        <begin position="142"/>
        <end position="161"/>
    </location>
</feature>
<dbReference type="InterPro" id="IPR036890">
    <property type="entry name" value="HATPase_C_sf"/>
</dbReference>
<dbReference type="EMBL" id="JACIFP010000001">
    <property type="protein sequence ID" value="MBB4137698.1"/>
    <property type="molecule type" value="Genomic_DNA"/>
</dbReference>
<dbReference type="PROSITE" id="PS50109">
    <property type="entry name" value="HIS_KIN"/>
    <property type="match status" value="1"/>
</dbReference>
<keyword evidence="3" id="KW-0902">Two-component regulatory system</keyword>
<evidence type="ECO:0000256" key="3">
    <source>
        <dbReference type="ARBA" id="ARBA00023012"/>
    </source>
</evidence>
<dbReference type="PIRSF" id="PIRSF037434">
    <property type="entry name" value="STHK_ChrS"/>
    <property type="match status" value="1"/>
</dbReference>
<dbReference type="GO" id="GO:0046983">
    <property type="term" value="F:protein dimerization activity"/>
    <property type="evidence" value="ECO:0007669"/>
    <property type="project" value="InterPro"/>
</dbReference>
<dbReference type="Proteomes" id="UP000551501">
    <property type="component" value="Unassembled WGS sequence"/>
</dbReference>
<dbReference type="InterPro" id="IPR050482">
    <property type="entry name" value="Sensor_HK_TwoCompSys"/>
</dbReference>
<sequence>MMSDSSLDPILACMRFGLHALVVGLAAFACTSAYVDSSATAPWILLAGAAFVVVYVVGVRTGCSSGRRPSRAAGIGWLVVLTCLWAVMAMLRPEGAYLVFPLFFVYLRVLPGIGGVGAVLAAAAFVVYALGRHSGFSVGGVVGPLVGAGVALLMGLAYHALVREIRERERLLRELISTRGQLAEVERAQGVLAERARLARDIHDTVAQGLSSIQMLLRAAERDAPETSAAYLAMARETAAESLADTRQIIGELTPSRLDGGLAAALRRLGVEQGERSSVVVDVRAEDRDLPMDVQTALLRIAQGALSNSIRHANARRVEVVLTGDPDSVQLAIRDDGCGFDVDSVDSGTHDLGSFGLLAMRERTEQLGGVFEISAQRSLGTTVTVRVPLCDRRKVVS</sequence>
<dbReference type="Pfam" id="PF07730">
    <property type="entry name" value="HisKA_3"/>
    <property type="match status" value="1"/>
</dbReference>
<evidence type="ECO:0000313" key="7">
    <source>
        <dbReference type="Proteomes" id="UP000551501"/>
    </source>
</evidence>
<dbReference type="Pfam" id="PF02518">
    <property type="entry name" value="HATPase_c"/>
    <property type="match status" value="1"/>
</dbReference>
<keyword evidence="1" id="KW-0808">Transferase</keyword>
<proteinExistence type="predicted"/>
<evidence type="ECO:0000256" key="2">
    <source>
        <dbReference type="ARBA" id="ARBA00022777"/>
    </source>
</evidence>